<dbReference type="Gene3D" id="2.40.50.1020">
    <property type="entry name" value="LytTr DNA-binding domain"/>
    <property type="match status" value="1"/>
</dbReference>
<dbReference type="InterPro" id="IPR007492">
    <property type="entry name" value="LytTR_DNA-bd_dom"/>
</dbReference>
<sequence>MKMLMLNEQGKSSFITMDEICLIIPTKNGPEFVTEQGKFRFPQTASQLNTQFERFGYLQVDRNAIVNLNKATYYDPEDRKIYLDAELSDGQKLWATVSAANASKLKYLIRESNETFAEYKAIAG</sequence>
<proteinExistence type="predicted"/>
<dbReference type="SMART" id="SM00850">
    <property type="entry name" value="LytTR"/>
    <property type="match status" value="1"/>
</dbReference>
<dbReference type="Proteomes" id="UP000275368">
    <property type="component" value="Chromosome"/>
</dbReference>
<evidence type="ECO:0000313" key="2">
    <source>
        <dbReference type="Proteomes" id="UP000275368"/>
    </source>
</evidence>
<accession>A0A3G9IT76</accession>
<dbReference type="OrthoDB" id="2665132at2"/>
<protein>
    <submittedName>
        <fullName evidence="1">Uncharacterized protein</fullName>
    </submittedName>
</protein>
<dbReference type="KEGG" id="pbk:Back11_29310"/>
<organism evidence="1 2">
    <name type="scientific">Paenibacillus baekrokdamisoli</name>
    <dbReference type="NCBI Taxonomy" id="1712516"/>
    <lineage>
        <taxon>Bacteria</taxon>
        <taxon>Bacillati</taxon>
        <taxon>Bacillota</taxon>
        <taxon>Bacilli</taxon>
        <taxon>Bacillales</taxon>
        <taxon>Paenibacillaceae</taxon>
        <taxon>Paenibacillus</taxon>
    </lineage>
</organism>
<name>A0A3G9IT76_9BACL</name>
<dbReference type="GO" id="GO:0003677">
    <property type="term" value="F:DNA binding"/>
    <property type="evidence" value="ECO:0007669"/>
    <property type="project" value="InterPro"/>
</dbReference>
<evidence type="ECO:0000313" key="1">
    <source>
        <dbReference type="EMBL" id="BBH21586.1"/>
    </source>
</evidence>
<dbReference type="Pfam" id="PF04397">
    <property type="entry name" value="LytTR"/>
    <property type="match status" value="1"/>
</dbReference>
<gene>
    <name evidence="1" type="ORF">Back11_29310</name>
</gene>
<keyword evidence="2" id="KW-1185">Reference proteome</keyword>
<dbReference type="EMBL" id="AP019308">
    <property type="protein sequence ID" value="BBH21586.1"/>
    <property type="molecule type" value="Genomic_DNA"/>
</dbReference>
<reference evidence="1 2" key="1">
    <citation type="submission" date="2018-11" db="EMBL/GenBank/DDBJ databases">
        <title>Complete genome sequence of Paenibacillus baekrokdamisoli strain KCTC 33723.</title>
        <authorList>
            <person name="Kang S.W."/>
            <person name="Lee K.C."/>
            <person name="Kim K.K."/>
            <person name="Kim J.S."/>
            <person name="Kim D.S."/>
            <person name="Ko S.H."/>
            <person name="Yang S.H."/>
            <person name="Lee J.S."/>
        </authorList>
    </citation>
    <scope>NUCLEOTIDE SEQUENCE [LARGE SCALE GENOMIC DNA]</scope>
    <source>
        <strain evidence="1 2">KCTC 33723</strain>
    </source>
</reference>
<dbReference type="AlphaFoldDB" id="A0A3G9IT76"/>